<keyword evidence="2" id="KW-1185">Reference proteome</keyword>
<sequence>MKTAILSSDSDSDMKLLIELANKLGIKTKILSKEDAEDLAMVYLIEDAKTGEYVDTEDFINNLRK</sequence>
<protein>
    <submittedName>
        <fullName evidence="1">Uncharacterized protein</fullName>
    </submittedName>
</protein>
<accession>A0ABZ0ITD6</accession>
<organism evidence="1 2">
    <name type="scientific">Imperialibacter roseus</name>
    <dbReference type="NCBI Taxonomy" id="1324217"/>
    <lineage>
        <taxon>Bacteria</taxon>
        <taxon>Pseudomonadati</taxon>
        <taxon>Bacteroidota</taxon>
        <taxon>Cytophagia</taxon>
        <taxon>Cytophagales</taxon>
        <taxon>Flammeovirgaceae</taxon>
        <taxon>Imperialibacter</taxon>
    </lineage>
</organism>
<proteinExistence type="predicted"/>
<dbReference type="RefSeq" id="WP_317490520.1">
    <property type="nucleotide sequence ID" value="NZ_CP136051.1"/>
</dbReference>
<reference evidence="1 2" key="1">
    <citation type="journal article" date="2023" name="Microbiol. Resour. Announc.">
        <title>Complete Genome Sequence of Imperialibacter roseus strain P4T.</title>
        <authorList>
            <person name="Tizabi D.R."/>
            <person name="Bachvaroff T."/>
            <person name="Hill R.T."/>
        </authorList>
    </citation>
    <scope>NUCLEOTIDE SEQUENCE [LARGE SCALE GENOMIC DNA]</scope>
    <source>
        <strain evidence="1 2">P4T</strain>
    </source>
</reference>
<evidence type="ECO:0000313" key="1">
    <source>
        <dbReference type="EMBL" id="WOK07871.1"/>
    </source>
</evidence>
<dbReference type="EMBL" id="CP136051">
    <property type="protein sequence ID" value="WOK07871.1"/>
    <property type="molecule type" value="Genomic_DNA"/>
</dbReference>
<dbReference type="Proteomes" id="UP001302349">
    <property type="component" value="Chromosome"/>
</dbReference>
<name>A0ABZ0ITD6_9BACT</name>
<gene>
    <name evidence="1" type="ORF">RT717_04420</name>
</gene>
<evidence type="ECO:0000313" key="2">
    <source>
        <dbReference type="Proteomes" id="UP001302349"/>
    </source>
</evidence>